<keyword evidence="1" id="KW-0472">Membrane</keyword>
<proteinExistence type="predicted"/>
<dbReference type="Proteomes" id="UP001295423">
    <property type="component" value="Unassembled WGS sequence"/>
</dbReference>
<dbReference type="AlphaFoldDB" id="A0AAD2G9F3"/>
<protein>
    <submittedName>
        <fullName evidence="2">Uncharacterized protein</fullName>
    </submittedName>
</protein>
<gene>
    <name evidence="2" type="ORF">CYCCA115_LOCUS22207</name>
</gene>
<evidence type="ECO:0000256" key="1">
    <source>
        <dbReference type="SAM" id="Phobius"/>
    </source>
</evidence>
<evidence type="ECO:0000313" key="2">
    <source>
        <dbReference type="EMBL" id="CAJ1966622.1"/>
    </source>
</evidence>
<sequence length="180" mass="19240">MTQSSNNGQDSSNEISLIHAMKMADVARKHYHGVENSSPSGIPPGALQGATAFVLAGVALLPVRRLLLKNAGHQGFKNFVDIIASVGGTLAATQAGLVVGSLYGSKVYLDLLKEEPVTSKSQLTDDICNTMWSTVLPPHLHHAKSPSCGSFDPRLQPLISLQEAMQQCNARKEYQESLSS</sequence>
<organism evidence="2 3">
    <name type="scientific">Cylindrotheca closterium</name>
    <dbReference type="NCBI Taxonomy" id="2856"/>
    <lineage>
        <taxon>Eukaryota</taxon>
        <taxon>Sar</taxon>
        <taxon>Stramenopiles</taxon>
        <taxon>Ochrophyta</taxon>
        <taxon>Bacillariophyta</taxon>
        <taxon>Bacillariophyceae</taxon>
        <taxon>Bacillariophycidae</taxon>
        <taxon>Bacillariales</taxon>
        <taxon>Bacillariaceae</taxon>
        <taxon>Cylindrotheca</taxon>
    </lineage>
</organism>
<keyword evidence="3" id="KW-1185">Reference proteome</keyword>
<keyword evidence="1" id="KW-1133">Transmembrane helix</keyword>
<accession>A0AAD2G9F3</accession>
<comment type="caution">
    <text evidence="2">The sequence shown here is derived from an EMBL/GenBank/DDBJ whole genome shotgun (WGS) entry which is preliminary data.</text>
</comment>
<name>A0AAD2G9F3_9STRA</name>
<keyword evidence="1" id="KW-0812">Transmembrane</keyword>
<dbReference type="EMBL" id="CAKOGP040002302">
    <property type="protein sequence ID" value="CAJ1966622.1"/>
    <property type="molecule type" value="Genomic_DNA"/>
</dbReference>
<evidence type="ECO:0000313" key="3">
    <source>
        <dbReference type="Proteomes" id="UP001295423"/>
    </source>
</evidence>
<feature type="transmembrane region" description="Helical" evidence="1">
    <location>
        <begin position="46"/>
        <end position="67"/>
    </location>
</feature>
<reference evidence="2" key="1">
    <citation type="submission" date="2023-08" db="EMBL/GenBank/DDBJ databases">
        <authorList>
            <person name="Audoor S."/>
            <person name="Bilcke G."/>
        </authorList>
    </citation>
    <scope>NUCLEOTIDE SEQUENCE</scope>
</reference>